<gene>
    <name evidence="1" type="ORF">LCGC14_2412710</name>
</gene>
<protein>
    <submittedName>
        <fullName evidence="1">Uncharacterized protein</fullName>
    </submittedName>
</protein>
<comment type="caution">
    <text evidence="1">The sequence shown here is derived from an EMBL/GenBank/DDBJ whole genome shotgun (WGS) entry which is preliminary data.</text>
</comment>
<reference evidence="1" key="1">
    <citation type="journal article" date="2015" name="Nature">
        <title>Complex archaea that bridge the gap between prokaryotes and eukaryotes.</title>
        <authorList>
            <person name="Spang A."/>
            <person name="Saw J.H."/>
            <person name="Jorgensen S.L."/>
            <person name="Zaremba-Niedzwiedzka K."/>
            <person name="Martijn J."/>
            <person name="Lind A.E."/>
            <person name="van Eijk R."/>
            <person name="Schleper C."/>
            <person name="Guy L."/>
            <person name="Ettema T.J."/>
        </authorList>
    </citation>
    <scope>NUCLEOTIDE SEQUENCE</scope>
</reference>
<sequence>MGNQNYTAVMIRLSIQLPGQPTLSMKHCIDIYESQLSLREAIQQAGEYTLKQLIYKVFDEKDNS</sequence>
<dbReference type="AlphaFoldDB" id="A0A0F9E473"/>
<evidence type="ECO:0000313" key="1">
    <source>
        <dbReference type="EMBL" id="KKL24696.1"/>
    </source>
</evidence>
<proteinExistence type="predicted"/>
<dbReference type="EMBL" id="LAZR01036493">
    <property type="protein sequence ID" value="KKL24696.1"/>
    <property type="molecule type" value="Genomic_DNA"/>
</dbReference>
<name>A0A0F9E473_9ZZZZ</name>
<organism evidence="1">
    <name type="scientific">marine sediment metagenome</name>
    <dbReference type="NCBI Taxonomy" id="412755"/>
    <lineage>
        <taxon>unclassified sequences</taxon>
        <taxon>metagenomes</taxon>
        <taxon>ecological metagenomes</taxon>
    </lineage>
</organism>
<accession>A0A0F9E473</accession>